<dbReference type="EMBL" id="CP031046">
    <property type="protein sequence ID" value="QDZ24268.1"/>
    <property type="molecule type" value="Genomic_DNA"/>
</dbReference>
<name>A0A5B8MU09_9CHLO</name>
<accession>A0A5B8MU09</accession>
<organism evidence="2 3">
    <name type="scientific">Chloropicon primus</name>
    <dbReference type="NCBI Taxonomy" id="1764295"/>
    <lineage>
        <taxon>Eukaryota</taxon>
        <taxon>Viridiplantae</taxon>
        <taxon>Chlorophyta</taxon>
        <taxon>Chloropicophyceae</taxon>
        <taxon>Chloropicales</taxon>
        <taxon>Chloropicaceae</taxon>
        <taxon>Chloropicon</taxon>
    </lineage>
</organism>
<proteinExistence type="predicted"/>
<evidence type="ECO:0000313" key="2">
    <source>
        <dbReference type="EMBL" id="QDZ24268.1"/>
    </source>
</evidence>
<dbReference type="AlphaFoldDB" id="A0A5B8MU09"/>
<keyword evidence="3" id="KW-1185">Reference proteome</keyword>
<dbReference type="EMBL" id="HBHL01008963">
    <property type="protein sequence ID" value="CAD9717101.1"/>
    <property type="molecule type" value="Transcribed_RNA"/>
</dbReference>
<evidence type="ECO:0000313" key="3">
    <source>
        <dbReference type="Proteomes" id="UP000316726"/>
    </source>
</evidence>
<reference evidence="2 3" key="1">
    <citation type="submission" date="2018-07" db="EMBL/GenBank/DDBJ databases">
        <title>The complete nuclear genome of the prasinophyte Chloropicon primus (CCMP1205).</title>
        <authorList>
            <person name="Pombert J.-F."/>
            <person name="Otis C."/>
            <person name="Turmel M."/>
            <person name="Lemieux C."/>
        </authorList>
    </citation>
    <scope>NUCLEOTIDE SEQUENCE [LARGE SCALE GENOMIC DNA]</scope>
    <source>
        <strain evidence="2 3">CCMP1205</strain>
    </source>
</reference>
<sequence>MAEPRPAYGDTLTDWELKAEDRPVIDEFWENQVPYSPRLVLEDSVPGEDDVVQVQAGVGHDMVVSCSAVVSALLKHASTSGGGLIGKVAFGDGGQAEDEIYFCSGGPVLVLCSKPLPRSEERVKRWFDLLLEHFKPKKLYLVEDVQESNLGFEISRQHQVAEEDLGGLTEVITEKKTPFLDEAEVSTREDLAEGLCAQVMAEVRPLLPEKVGYFPIGVVHTKSVVTQSCVDTAAKAFGPLLKQILGSGSWVDLAKLEQLAEETMREYFAANLNKHTSAMYC</sequence>
<evidence type="ECO:0000313" key="1">
    <source>
        <dbReference type="EMBL" id="CAD9717101.1"/>
    </source>
</evidence>
<protein>
    <submittedName>
        <fullName evidence="2">Uncharacterized protein</fullName>
    </submittedName>
</protein>
<reference evidence="1" key="2">
    <citation type="submission" date="2021-01" db="EMBL/GenBank/DDBJ databases">
        <authorList>
            <person name="Corre E."/>
            <person name="Pelletier E."/>
            <person name="Niang G."/>
            <person name="Scheremetjew M."/>
            <person name="Finn R."/>
            <person name="Kale V."/>
            <person name="Holt S."/>
            <person name="Cochrane G."/>
            <person name="Meng A."/>
            <person name="Brown T."/>
            <person name="Cohen L."/>
        </authorList>
    </citation>
    <scope>NUCLEOTIDE SEQUENCE</scope>
    <source>
        <strain evidence="1">CCMP1205</strain>
    </source>
</reference>
<dbReference type="Proteomes" id="UP000316726">
    <property type="component" value="Chromosome 13"/>
</dbReference>
<gene>
    <name evidence="2" type="ORF">A3770_13p67860</name>
    <name evidence="1" type="ORF">CPRI1469_LOCUS5961</name>
</gene>